<dbReference type="RefSeq" id="WP_111513153.1">
    <property type="nucleotide sequence ID" value="NZ_QFYR01000001.1"/>
</dbReference>
<comment type="caution">
    <text evidence="2">The sequence shown here is derived from an EMBL/GenBank/DDBJ whole genome shotgun (WGS) entry which is preliminary data.</text>
</comment>
<dbReference type="Proteomes" id="UP000249725">
    <property type="component" value="Unassembled WGS sequence"/>
</dbReference>
<dbReference type="AlphaFoldDB" id="A0A328AR79"/>
<accession>A0A328AR79</accession>
<keyword evidence="3" id="KW-1185">Reference proteome</keyword>
<evidence type="ECO:0000313" key="3">
    <source>
        <dbReference type="Proteomes" id="UP000249725"/>
    </source>
</evidence>
<sequence length="98" mass="9640">MNESTPQSGGTDRHVHTRDVNDAPLPEAGPGASIPTGQSASSHTTPVGDGPPYGAADVGSGSWLDDSDPGPDTGNQQGDGDRPPHSGGAGENNRVAGG</sequence>
<feature type="compositionally biased region" description="Polar residues" evidence="1">
    <location>
        <begin position="1"/>
        <end position="10"/>
    </location>
</feature>
<name>A0A328AR79_9CAUL</name>
<proteinExistence type="predicted"/>
<organism evidence="2 3">
    <name type="scientific">Phenylobacterium deserti</name>
    <dbReference type="NCBI Taxonomy" id="1914756"/>
    <lineage>
        <taxon>Bacteria</taxon>
        <taxon>Pseudomonadati</taxon>
        <taxon>Pseudomonadota</taxon>
        <taxon>Alphaproteobacteria</taxon>
        <taxon>Caulobacterales</taxon>
        <taxon>Caulobacteraceae</taxon>
        <taxon>Phenylobacterium</taxon>
    </lineage>
</organism>
<reference evidence="3" key="1">
    <citation type="submission" date="2018-05" db="EMBL/GenBank/DDBJ databases">
        <authorList>
            <person name="Li X."/>
        </authorList>
    </citation>
    <scope>NUCLEOTIDE SEQUENCE [LARGE SCALE GENOMIC DNA]</scope>
    <source>
        <strain evidence="3">YIM 73061</strain>
    </source>
</reference>
<gene>
    <name evidence="2" type="ORF">DJ018_02130</name>
</gene>
<evidence type="ECO:0000313" key="2">
    <source>
        <dbReference type="EMBL" id="RAK56795.1"/>
    </source>
</evidence>
<feature type="compositionally biased region" description="Polar residues" evidence="1">
    <location>
        <begin position="35"/>
        <end position="45"/>
    </location>
</feature>
<dbReference type="EMBL" id="QFYR01000001">
    <property type="protein sequence ID" value="RAK56795.1"/>
    <property type="molecule type" value="Genomic_DNA"/>
</dbReference>
<evidence type="ECO:0000256" key="1">
    <source>
        <dbReference type="SAM" id="MobiDB-lite"/>
    </source>
</evidence>
<feature type="region of interest" description="Disordered" evidence="1">
    <location>
        <begin position="1"/>
        <end position="98"/>
    </location>
</feature>
<protein>
    <submittedName>
        <fullName evidence="2">Uncharacterized protein</fullName>
    </submittedName>
</protein>
<feature type="compositionally biased region" description="Basic and acidic residues" evidence="1">
    <location>
        <begin position="11"/>
        <end position="21"/>
    </location>
</feature>